<evidence type="ECO:0000313" key="2">
    <source>
        <dbReference type="EMBL" id="KAI7755454.1"/>
    </source>
</evidence>
<proteinExistence type="predicted"/>
<dbReference type="EMBL" id="JAMZMK010001117">
    <property type="protein sequence ID" value="KAI7755454.1"/>
    <property type="molecule type" value="Genomic_DNA"/>
</dbReference>
<evidence type="ECO:0000313" key="3">
    <source>
        <dbReference type="Proteomes" id="UP001206925"/>
    </source>
</evidence>
<evidence type="ECO:0000256" key="1">
    <source>
        <dbReference type="SAM" id="MobiDB-lite"/>
    </source>
</evidence>
<gene>
    <name evidence="2" type="ORF">M8C21_015919</name>
</gene>
<dbReference type="Proteomes" id="UP001206925">
    <property type="component" value="Unassembled WGS sequence"/>
</dbReference>
<name>A0AAD5GW94_AMBAR</name>
<reference evidence="2" key="1">
    <citation type="submission" date="2022-06" db="EMBL/GenBank/DDBJ databases">
        <title>Uncovering the hologenomic basis of an extraordinary plant invasion.</title>
        <authorList>
            <person name="Bieker V.C."/>
            <person name="Martin M.D."/>
            <person name="Gilbert T."/>
            <person name="Hodgins K."/>
            <person name="Battlay P."/>
            <person name="Petersen B."/>
            <person name="Wilson J."/>
        </authorList>
    </citation>
    <scope>NUCLEOTIDE SEQUENCE</scope>
    <source>
        <strain evidence="2">AA19_3_7</strain>
        <tissue evidence="2">Leaf</tissue>
    </source>
</reference>
<keyword evidence="3" id="KW-1185">Reference proteome</keyword>
<organism evidence="2 3">
    <name type="scientific">Ambrosia artemisiifolia</name>
    <name type="common">Common ragweed</name>
    <dbReference type="NCBI Taxonomy" id="4212"/>
    <lineage>
        <taxon>Eukaryota</taxon>
        <taxon>Viridiplantae</taxon>
        <taxon>Streptophyta</taxon>
        <taxon>Embryophyta</taxon>
        <taxon>Tracheophyta</taxon>
        <taxon>Spermatophyta</taxon>
        <taxon>Magnoliopsida</taxon>
        <taxon>eudicotyledons</taxon>
        <taxon>Gunneridae</taxon>
        <taxon>Pentapetalae</taxon>
        <taxon>asterids</taxon>
        <taxon>campanulids</taxon>
        <taxon>Asterales</taxon>
        <taxon>Asteraceae</taxon>
        <taxon>Asteroideae</taxon>
        <taxon>Heliantheae alliance</taxon>
        <taxon>Heliantheae</taxon>
        <taxon>Ambrosia</taxon>
    </lineage>
</organism>
<sequence length="115" mass="12947">VILGISMQRTRVGLTHLWRLPNNGNNNNERTVSPIWPKIVAVQHGNNGSSSKTMTKGLKATMVDLDIDSDDEIGIRERRYVTFGRRKKEFCGVWCSSTGSTNERTSNDSKYTTED</sequence>
<feature type="compositionally biased region" description="Basic and acidic residues" evidence="1">
    <location>
        <begin position="105"/>
        <end position="115"/>
    </location>
</feature>
<feature type="non-terminal residue" evidence="2">
    <location>
        <position position="115"/>
    </location>
</feature>
<accession>A0AAD5GW94</accession>
<feature type="compositionally biased region" description="Polar residues" evidence="1">
    <location>
        <begin position="95"/>
        <end position="104"/>
    </location>
</feature>
<comment type="caution">
    <text evidence="2">The sequence shown here is derived from an EMBL/GenBank/DDBJ whole genome shotgun (WGS) entry which is preliminary data.</text>
</comment>
<dbReference type="AlphaFoldDB" id="A0AAD5GW94"/>
<feature type="region of interest" description="Disordered" evidence="1">
    <location>
        <begin position="95"/>
        <end position="115"/>
    </location>
</feature>
<protein>
    <submittedName>
        <fullName evidence="2">Uncharacterized protein</fullName>
    </submittedName>
</protein>